<evidence type="ECO:0000256" key="1">
    <source>
        <dbReference type="ARBA" id="ARBA00004651"/>
    </source>
</evidence>
<dbReference type="PANTHER" id="PTHR30287:SF1">
    <property type="entry name" value="INNER MEMBRANE PROTEIN"/>
    <property type="match status" value="1"/>
</dbReference>
<comment type="subcellular location">
    <subcellularLocation>
        <location evidence="1">Cell membrane</location>
        <topology evidence="1">Multi-pass membrane protein</topology>
    </subcellularLocation>
</comment>
<keyword evidence="2" id="KW-1003">Cell membrane</keyword>
<proteinExistence type="predicted"/>
<name>A0A645BN39_9ZZZZ</name>
<evidence type="ECO:0000256" key="5">
    <source>
        <dbReference type="ARBA" id="ARBA00023136"/>
    </source>
</evidence>
<feature type="transmembrane region" description="Helical" evidence="6">
    <location>
        <begin position="207"/>
        <end position="225"/>
    </location>
</feature>
<organism evidence="8">
    <name type="scientific">bioreactor metagenome</name>
    <dbReference type="NCBI Taxonomy" id="1076179"/>
    <lineage>
        <taxon>unclassified sequences</taxon>
        <taxon>metagenomes</taxon>
        <taxon>ecological metagenomes</taxon>
    </lineage>
</organism>
<evidence type="ECO:0000256" key="2">
    <source>
        <dbReference type="ARBA" id="ARBA00022475"/>
    </source>
</evidence>
<keyword evidence="3 6" id="KW-0812">Transmembrane</keyword>
<comment type="caution">
    <text evidence="8">The sequence shown here is derived from an EMBL/GenBank/DDBJ whole genome shotgun (WGS) entry which is preliminary data.</text>
</comment>
<protein>
    <recommendedName>
        <fullName evidence="7">ABC3 transporter permease C-terminal domain-containing protein</fullName>
    </recommendedName>
</protein>
<feature type="transmembrane region" description="Helical" evidence="6">
    <location>
        <begin position="165"/>
        <end position="187"/>
    </location>
</feature>
<keyword evidence="4 6" id="KW-1133">Transmembrane helix</keyword>
<evidence type="ECO:0000256" key="3">
    <source>
        <dbReference type="ARBA" id="ARBA00022692"/>
    </source>
</evidence>
<evidence type="ECO:0000313" key="8">
    <source>
        <dbReference type="EMBL" id="MPM66538.1"/>
    </source>
</evidence>
<feature type="transmembrane region" description="Helical" evidence="6">
    <location>
        <begin position="112"/>
        <end position="132"/>
    </location>
</feature>
<evidence type="ECO:0000256" key="6">
    <source>
        <dbReference type="SAM" id="Phobius"/>
    </source>
</evidence>
<evidence type="ECO:0000259" key="7">
    <source>
        <dbReference type="Pfam" id="PF02687"/>
    </source>
</evidence>
<reference evidence="8" key="1">
    <citation type="submission" date="2019-08" db="EMBL/GenBank/DDBJ databases">
        <authorList>
            <person name="Kucharzyk K."/>
            <person name="Murdoch R.W."/>
            <person name="Higgins S."/>
            <person name="Loffler F."/>
        </authorList>
    </citation>
    <scope>NUCLEOTIDE SEQUENCE</scope>
</reference>
<gene>
    <name evidence="8" type="ORF">SDC9_113447</name>
</gene>
<sequence>MVITEKAANDLGLAIGDKVTIANSDGYKEQATITAIAENYVGHYVFMSPSYYKELFDLRPDYNTTIIRLTDTSETAETYFGTSLIDSGQITSITFYSGLADKFIDMIGSLNLVVIVMIISAGMLAFVVLYNLSNVNISERMREIATIKVLGFNDKEVSNYVYREIAILTFIGALFGLLLGKALHLFIMKIAELDTVMFGREIYPLSYVYSIIITLFFSVIVNLVMKKKLRKIQMVESLKSVE</sequence>
<dbReference type="EMBL" id="VSSQ01021148">
    <property type="protein sequence ID" value="MPM66538.1"/>
    <property type="molecule type" value="Genomic_DNA"/>
</dbReference>
<dbReference type="PANTHER" id="PTHR30287">
    <property type="entry name" value="MEMBRANE COMPONENT OF PREDICTED ABC SUPERFAMILY METABOLITE UPTAKE TRANSPORTER"/>
    <property type="match status" value="1"/>
</dbReference>
<keyword evidence="5 6" id="KW-0472">Membrane</keyword>
<dbReference type="Pfam" id="PF02687">
    <property type="entry name" value="FtsX"/>
    <property type="match status" value="1"/>
</dbReference>
<dbReference type="AlphaFoldDB" id="A0A645BN39"/>
<dbReference type="InterPro" id="IPR038766">
    <property type="entry name" value="Membrane_comp_ABC_pdt"/>
</dbReference>
<feature type="domain" description="ABC3 transporter permease C-terminal" evidence="7">
    <location>
        <begin position="116"/>
        <end position="233"/>
    </location>
</feature>
<dbReference type="InterPro" id="IPR003838">
    <property type="entry name" value="ABC3_permease_C"/>
</dbReference>
<accession>A0A645BN39</accession>
<evidence type="ECO:0000256" key="4">
    <source>
        <dbReference type="ARBA" id="ARBA00022989"/>
    </source>
</evidence>
<dbReference type="GO" id="GO:0005886">
    <property type="term" value="C:plasma membrane"/>
    <property type="evidence" value="ECO:0007669"/>
    <property type="project" value="UniProtKB-SubCell"/>
</dbReference>